<dbReference type="Proteomes" id="UP000319836">
    <property type="component" value="Unassembled WGS sequence"/>
</dbReference>
<evidence type="ECO:0000313" key="2">
    <source>
        <dbReference type="Proteomes" id="UP000319836"/>
    </source>
</evidence>
<name>A0A538U6L3_UNCEI</name>
<dbReference type="AlphaFoldDB" id="A0A538U6L3"/>
<dbReference type="SUPFAM" id="SSF50998">
    <property type="entry name" value="Quinoprotein alcohol dehydrogenase-like"/>
    <property type="match status" value="1"/>
</dbReference>
<proteinExistence type="predicted"/>
<dbReference type="InterPro" id="IPR011047">
    <property type="entry name" value="Quinoprotein_ADH-like_sf"/>
</dbReference>
<protein>
    <submittedName>
        <fullName evidence="1">Pyrroloquinoline quinone biosynthesis protein</fullName>
    </submittedName>
</protein>
<organism evidence="1 2">
    <name type="scientific">Eiseniibacteriota bacterium</name>
    <dbReference type="NCBI Taxonomy" id="2212470"/>
    <lineage>
        <taxon>Bacteria</taxon>
        <taxon>Candidatus Eiseniibacteriota</taxon>
    </lineage>
</organism>
<accession>A0A538U6L3</accession>
<feature type="non-terminal residue" evidence="1">
    <location>
        <position position="145"/>
    </location>
</feature>
<dbReference type="Gene3D" id="2.130.10.10">
    <property type="entry name" value="YVTN repeat-like/Quinoprotein amine dehydrogenase"/>
    <property type="match status" value="1"/>
</dbReference>
<dbReference type="InterPro" id="IPR015943">
    <property type="entry name" value="WD40/YVTN_repeat-like_dom_sf"/>
</dbReference>
<evidence type="ECO:0000313" key="1">
    <source>
        <dbReference type="EMBL" id="TMQ71523.1"/>
    </source>
</evidence>
<comment type="caution">
    <text evidence="1">The sequence shown here is derived from an EMBL/GenBank/DDBJ whole genome shotgun (WGS) entry which is preliminary data.</text>
</comment>
<dbReference type="EMBL" id="VBPA01000120">
    <property type="protein sequence ID" value="TMQ71523.1"/>
    <property type="molecule type" value="Genomic_DNA"/>
</dbReference>
<gene>
    <name evidence="1" type="ORF">E6K80_05350</name>
</gene>
<reference evidence="1 2" key="1">
    <citation type="journal article" date="2019" name="Nat. Microbiol.">
        <title>Mediterranean grassland soil C-N compound turnover is dependent on rainfall and depth, and is mediated by genomically divergent microorganisms.</title>
        <authorList>
            <person name="Diamond S."/>
            <person name="Andeer P.F."/>
            <person name="Li Z."/>
            <person name="Crits-Christoph A."/>
            <person name="Burstein D."/>
            <person name="Anantharaman K."/>
            <person name="Lane K.R."/>
            <person name="Thomas B.C."/>
            <person name="Pan C."/>
            <person name="Northen T.R."/>
            <person name="Banfield J.F."/>
        </authorList>
    </citation>
    <scope>NUCLEOTIDE SEQUENCE [LARGE SCALE GENOMIC DNA]</scope>
    <source>
        <strain evidence="1">WS_10</strain>
    </source>
</reference>
<sequence>MSTLYVGGYFTIIGGQQRNSLAALDKTTANATAWDPNPNFSLGGAVVHALAISGSTVFVGGEMDMMNGVNRNHLAAIDLTTGKATSWDPNALDGAVNALVLSGSTLYAGGVFTVIGGQAHSRVAALDATTGAPLAWTPDGCNLPV</sequence>